<organism evidence="1 2">
    <name type="scientific">Tegillarca granosa</name>
    <name type="common">Malaysian cockle</name>
    <name type="synonym">Anadara granosa</name>
    <dbReference type="NCBI Taxonomy" id="220873"/>
    <lineage>
        <taxon>Eukaryota</taxon>
        <taxon>Metazoa</taxon>
        <taxon>Spiralia</taxon>
        <taxon>Lophotrochozoa</taxon>
        <taxon>Mollusca</taxon>
        <taxon>Bivalvia</taxon>
        <taxon>Autobranchia</taxon>
        <taxon>Pteriomorphia</taxon>
        <taxon>Arcoida</taxon>
        <taxon>Arcoidea</taxon>
        <taxon>Arcidae</taxon>
        <taxon>Tegillarca</taxon>
    </lineage>
</organism>
<keyword evidence="2" id="KW-1185">Reference proteome</keyword>
<reference evidence="1 2" key="1">
    <citation type="submission" date="2022-12" db="EMBL/GenBank/DDBJ databases">
        <title>Chromosome-level genome of Tegillarca granosa.</title>
        <authorList>
            <person name="Kim J."/>
        </authorList>
    </citation>
    <scope>NUCLEOTIDE SEQUENCE [LARGE SCALE GENOMIC DNA]</scope>
    <source>
        <strain evidence="1">Teg-2019</strain>
        <tissue evidence="1">Adductor muscle</tissue>
    </source>
</reference>
<sequence>MEITKHGNNECIDPLKFCTVASTCMAIYKHLFLKPNTIPLVPNDGMICKDQYSKISLCWLDYLMFKDPNLKIQHAGNGSEYRYKNYRFDGYVPPNVENEHKGTVFEFLGCKFHAHPECVNTKNKLYLKDIYTKTIERQKELENDVKEIKALESQKIKVSGTCIILRVLKTFCFVFTPSAWHISNDLEPFVRVKRVAYPGFEPPTGSVSKTFVSVFTTVFCLT</sequence>
<gene>
    <name evidence="1" type="ORF">KUTeg_012801</name>
</gene>
<accession>A0ABQ9EX53</accession>
<dbReference type="Proteomes" id="UP001217089">
    <property type="component" value="Unassembled WGS sequence"/>
</dbReference>
<protein>
    <submittedName>
        <fullName evidence="1">Uncharacterized protein</fullName>
    </submittedName>
</protein>
<dbReference type="EMBL" id="JARBDR010000643">
    <property type="protein sequence ID" value="KAJ8309644.1"/>
    <property type="molecule type" value="Genomic_DNA"/>
</dbReference>
<evidence type="ECO:0000313" key="2">
    <source>
        <dbReference type="Proteomes" id="UP001217089"/>
    </source>
</evidence>
<name>A0ABQ9EX53_TEGGR</name>
<comment type="caution">
    <text evidence="1">The sequence shown here is derived from an EMBL/GenBank/DDBJ whole genome shotgun (WGS) entry which is preliminary data.</text>
</comment>
<evidence type="ECO:0000313" key="1">
    <source>
        <dbReference type="EMBL" id="KAJ8309644.1"/>
    </source>
</evidence>
<proteinExistence type="predicted"/>